<dbReference type="EMBL" id="CM018047">
    <property type="protein sequence ID" value="KAA8524710.1"/>
    <property type="molecule type" value="Genomic_DNA"/>
</dbReference>
<organism evidence="2 3">
    <name type="scientific">Nyssa sinensis</name>
    <dbReference type="NCBI Taxonomy" id="561372"/>
    <lineage>
        <taxon>Eukaryota</taxon>
        <taxon>Viridiplantae</taxon>
        <taxon>Streptophyta</taxon>
        <taxon>Embryophyta</taxon>
        <taxon>Tracheophyta</taxon>
        <taxon>Spermatophyta</taxon>
        <taxon>Magnoliopsida</taxon>
        <taxon>eudicotyledons</taxon>
        <taxon>Gunneridae</taxon>
        <taxon>Pentapetalae</taxon>
        <taxon>asterids</taxon>
        <taxon>Cornales</taxon>
        <taxon>Nyssaceae</taxon>
        <taxon>Nyssa</taxon>
    </lineage>
</organism>
<gene>
    <name evidence="2" type="ORF">F0562_011133</name>
</gene>
<evidence type="ECO:0000256" key="1">
    <source>
        <dbReference type="SAM" id="MobiDB-lite"/>
    </source>
</evidence>
<sequence length="104" mass="11010">MVRMMVVVVYSYNINGGSCWLSFLGGSHVREKERVRGGGDHWWALAVEIGQGFLRVKPRVHRGGGGGYGGGGYSRGGGGGRYGGGGGGDYGGGRGLFSEKWRER</sequence>
<evidence type="ECO:0000313" key="3">
    <source>
        <dbReference type="Proteomes" id="UP000325577"/>
    </source>
</evidence>
<name>A0A5J5A2P3_9ASTE</name>
<dbReference type="AlphaFoldDB" id="A0A5J5A2P3"/>
<reference evidence="2 3" key="1">
    <citation type="submission" date="2019-09" db="EMBL/GenBank/DDBJ databases">
        <title>A chromosome-level genome assembly of the Chinese tupelo Nyssa sinensis.</title>
        <authorList>
            <person name="Yang X."/>
            <person name="Kang M."/>
            <person name="Yang Y."/>
            <person name="Xiong H."/>
            <person name="Wang M."/>
            <person name="Zhang Z."/>
            <person name="Wang Z."/>
            <person name="Wu H."/>
            <person name="Ma T."/>
            <person name="Liu J."/>
            <person name="Xi Z."/>
        </authorList>
    </citation>
    <scope>NUCLEOTIDE SEQUENCE [LARGE SCALE GENOMIC DNA]</scope>
    <source>
        <strain evidence="2">J267</strain>
        <tissue evidence="2">Leaf</tissue>
    </source>
</reference>
<keyword evidence="3" id="KW-1185">Reference proteome</keyword>
<evidence type="ECO:0000313" key="2">
    <source>
        <dbReference type="EMBL" id="KAA8524710.1"/>
    </source>
</evidence>
<feature type="region of interest" description="Disordered" evidence="1">
    <location>
        <begin position="84"/>
        <end position="104"/>
    </location>
</feature>
<feature type="compositionally biased region" description="Gly residues" evidence="1">
    <location>
        <begin position="84"/>
        <end position="95"/>
    </location>
</feature>
<dbReference type="Proteomes" id="UP000325577">
    <property type="component" value="Linkage Group LG4"/>
</dbReference>
<proteinExistence type="predicted"/>
<protein>
    <submittedName>
        <fullName evidence="2">Uncharacterized protein</fullName>
    </submittedName>
</protein>
<accession>A0A5J5A2P3</accession>